<feature type="domain" description="DUF4773" evidence="2">
    <location>
        <begin position="83"/>
        <end position="193"/>
    </location>
</feature>
<dbReference type="PANTHER" id="PTHR36299:SF2">
    <property type="entry name" value="DUF4773 DOMAIN-CONTAINING PROTEIN"/>
    <property type="match status" value="1"/>
</dbReference>
<evidence type="ECO:0000256" key="1">
    <source>
        <dbReference type="SAM" id="SignalP"/>
    </source>
</evidence>
<evidence type="ECO:0000313" key="4">
    <source>
        <dbReference type="RefSeq" id="XP_022097781.1"/>
    </source>
</evidence>
<name>A0A8B7Z334_ACAPL</name>
<dbReference type="InterPro" id="IPR031941">
    <property type="entry name" value="DUF4773"/>
</dbReference>
<dbReference type="Pfam" id="PF15998">
    <property type="entry name" value="DUF4773"/>
    <property type="match status" value="1"/>
</dbReference>
<evidence type="ECO:0000313" key="3">
    <source>
        <dbReference type="Proteomes" id="UP000694845"/>
    </source>
</evidence>
<dbReference type="KEGG" id="aplc:110983122"/>
<accession>A0A8B7Z334</accession>
<gene>
    <name evidence="4" type="primary">LOC110983122</name>
</gene>
<dbReference type="OrthoDB" id="5952164at2759"/>
<dbReference type="PANTHER" id="PTHR36299">
    <property type="entry name" value="AGAP008005-PA"/>
    <property type="match status" value="1"/>
</dbReference>
<dbReference type="RefSeq" id="XP_022097781.1">
    <property type="nucleotide sequence ID" value="XM_022242089.1"/>
</dbReference>
<keyword evidence="3" id="KW-1185">Reference proteome</keyword>
<feature type="chain" id="PRO_5034026982" evidence="1">
    <location>
        <begin position="20"/>
        <end position="193"/>
    </location>
</feature>
<sequence>MTAMLKLVALAAAFVTVSSSAIMESGLEVLSSKEEQLLQLYSEDLAEMTPQEIAKFLLVDLKSVSVSEVTGEGLSGKCTISKQDLSAECCATLSFKVLFKHHVVEACASVKVLTQAYGLHIKITAGTFTIYNKEISAREPPAICVGVPKIKVAKVCLDLRNVQWSNGFSACIAFEVHALFMTLLDVQLGCVHF</sequence>
<protein>
    <submittedName>
        <fullName evidence="4">Uncharacterized protein LOC110983122</fullName>
    </submittedName>
</protein>
<feature type="signal peptide" evidence="1">
    <location>
        <begin position="1"/>
        <end position="19"/>
    </location>
</feature>
<dbReference type="Proteomes" id="UP000694845">
    <property type="component" value="Unplaced"/>
</dbReference>
<dbReference type="OMA" id="TEYSANC"/>
<dbReference type="AlphaFoldDB" id="A0A8B7Z334"/>
<keyword evidence="1" id="KW-0732">Signal</keyword>
<proteinExistence type="predicted"/>
<organism evidence="3 4">
    <name type="scientific">Acanthaster planci</name>
    <name type="common">Crown-of-thorns starfish</name>
    <dbReference type="NCBI Taxonomy" id="133434"/>
    <lineage>
        <taxon>Eukaryota</taxon>
        <taxon>Metazoa</taxon>
        <taxon>Echinodermata</taxon>
        <taxon>Eleutherozoa</taxon>
        <taxon>Asterozoa</taxon>
        <taxon>Asteroidea</taxon>
        <taxon>Valvatacea</taxon>
        <taxon>Valvatida</taxon>
        <taxon>Acanthasteridae</taxon>
        <taxon>Acanthaster</taxon>
    </lineage>
</organism>
<reference evidence="4" key="1">
    <citation type="submission" date="2025-08" db="UniProtKB">
        <authorList>
            <consortium name="RefSeq"/>
        </authorList>
    </citation>
    <scope>IDENTIFICATION</scope>
</reference>
<evidence type="ECO:0000259" key="2">
    <source>
        <dbReference type="Pfam" id="PF15998"/>
    </source>
</evidence>
<dbReference type="GeneID" id="110983122"/>